<dbReference type="Proteomes" id="UP001500668">
    <property type="component" value="Unassembled WGS sequence"/>
</dbReference>
<sequence>MMVLRGVRRDDATVLLDPAAAGVTVMVLWSVTAHAAGEERRMCRSVDGGGVAVKTVSGRDQAAVPAGQVAVVRLGDRAPRGRPSSLNRGAWLWCRDGAAV</sequence>
<comment type="caution">
    <text evidence="1">The sequence shown here is derived from an EMBL/GenBank/DDBJ whole genome shotgun (WGS) entry which is preliminary data.</text>
</comment>
<evidence type="ECO:0000313" key="1">
    <source>
        <dbReference type="EMBL" id="GAA0629181.1"/>
    </source>
</evidence>
<accession>A0ABN1H523</accession>
<proteinExistence type="predicted"/>
<gene>
    <name evidence="1" type="ORF">GCM10010394_70690</name>
</gene>
<evidence type="ECO:0000313" key="2">
    <source>
        <dbReference type="Proteomes" id="UP001500668"/>
    </source>
</evidence>
<dbReference type="EMBL" id="BAAACA010000066">
    <property type="protein sequence ID" value="GAA0629181.1"/>
    <property type="molecule type" value="Genomic_DNA"/>
</dbReference>
<reference evidence="1 2" key="1">
    <citation type="journal article" date="2019" name="Int. J. Syst. Evol. Microbiol.">
        <title>The Global Catalogue of Microorganisms (GCM) 10K type strain sequencing project: providing services to taxonomists for standard genome sequencing and annotation.</title>
        <authorList>
            <consortium name="The Broad Institute Genomics Platform"/>
            <consortium name="The Broad Institute Genome Sequencing Center for Infectious Disease"/>
            <person name="Wu L."/>
            <person name="Ma J."/>
        </authorList>
    </citation>
    <scope>NUCLEOTIDE SEQUENCE [LARGE SCALE GENOMIC DNA]</scope>
    <source>
        <strain evidence="1 2">JCM 5067</strain>
    </source>
</reference>
<keyword evidence="2" id="KW-1185">Reference proteome</keyword>
<name>A0ABN1H523_9ACTN</name>
<protein>
    <submittedName>
        <fullName evidence="1">Uncharacterized protein</fullName>
    </submittedName>
</protein>
<organism evidence="1 2">
    <name type="scientific">Streptomyces crystallinus</name>
    <dbReference type="NCBI Taxonomy" id="68191"/>
    <lineage>
        <taxon>Bacteria</taxon>
        <taxon>Bacillati</taxon>
        <taxon>Actinomycetota</taxon>
        <taxon>Actinomycetes</taxon>
        <taxon>Kitasatosporales</taxon>
        <taxon>Streptomycetaceae</taxon>
        <taxon>Streptomyces</taxon>
    </lineage>
</organism>